<keyword evidence="4 13" id="KW-0812">Transmembrane</keyword>
<dbReference type="InterPro" id="IPR005352">
    <property type="entry name" value="Erg28"/>
</dbReference>
<keyword evidence="11" id="KW-1207">Sterol metabolism</keyword>
<evidence type="ECO:0000256" key="4">
    <source>
        <dbReference type="ARBA" id="ARBA00022692"/>
    </source>
</evidence>
<feature type="chain" id="PRO_5022023919" description="Ergosterol biosynthetic protein 28" evidence="14">
    <location>
        <begin position="20"/>
        <end position="143"/>
    </location>
</feature>
<comment type="similarity">
    <text evidence="2">Belongs to the ERG28 family.</text>
</comment>
<dbReference type="GO" id="GO:0030674">
    <property type="term" value="F:protein-macromolecule adaptor activity"/>
    <property type="evidence" value="ECO:0007669"/>
    <property type="project" value="TreeGrafter"/>
</dbReference>
<keyword evidence="7 13" id="KW-1133">Transmembrane helix</keyword>
<dbReference type="GO" id="GO:0005789">
    <property type="term" value="C:endoplasmic reticulum membrane"/>
    <property type="evidence" value="ECO:0007669"/>
    <property type="project" value="UniProtKB-SubCell"/>
</dbReference>
<evidence type="ECO:0000256" key="10">
    <source>
        <dbReference type="ARBA" id="ARBA00023136"/>
    </source>
</evidence>
<evidence type="ECO:0000313" key="15">
    <source>
        <dbReference type="EMBL" id="TRY91776.1"/>
    </source>
</evidence>
<keyword evidence="3" id="KW-0444">Lipid biosynthesis</keyword>
<evidence type="ECO:0000256" key="9">
    <source>
        <dbReference type="ARBA" id="ARBA00023098"/>
    </source>
</evidence>
<evidence type="ECO:0000256" key="8">
    <source>
        <dbReference type="ARBA" id="ARBA00023011"/>
    </source>
</evidence>
<comment type="caution">
    <text evidence="15">The sequence shown here is derived from an EMBL/GenBank/DDBJ whole genome shotgun (WGS) entry which is preliminary data.</text>
</comment>
<keyword evidence="12" id="KW-0753">Steroid metabolism</keyword>
<keyword evidence="14" id="KW-0732">Signal</keyword>
<evidence type="ECO:0008006" key="17">
    <source>
        <dbReference type="Google" id="ProtNLM"/>
    </source>
</evidence>
<dbReference type="Proteomes" id="UP000316079">
    <property type="component" value="Unassembled WGS sequence"/>
</dbReference>
<keyword evidence="16" id="KW-1185">Reference proteome</keyword>
<accession>A0A553QPS6</accession>
<feature type="signal peptide" evidence="14">
    <location>
        <begin position="1"/>
        <end position="19"/>
    </location>
</feature>
<dbReference type="STRING" id="623744.A0A553QPS6"/>
<feature type="transmembrane region" description="Helical" evidence="13">
    <location>
        <begin position="50"/>
        <end position="69"/>
    </location>
</feature>
<dbReference type="GO" id="GO:0016126">
    <property type="term" value="P:sterol biosynthetic process"/>
    <property type="evidence" value="ECO:0007669"/>
    <property type="project" value="UniProtKB-KW"/>
</dbReference>
<evidence type="ECO:0000256" key="5">
    <source>
        <dbReference type="ARBA" id="ARBA00022824"/>
    </source>
</evidence>
<organism evidence="15 16">
    <name type="scientific">Danionella cerebrum</name>
    <dbReference type="NCBI Taxonomy" id="2873325"/>
    <lineage>
        <taxon>Eukaryota</taxon>
        <taxon>Metazoa</taxon>
        <taxon>Chordata</taxon>
        <taxon>Craniata</taxon>
        <taxon>Vertebrata</taxon>
        <taxon>Euteleostomi</taxon>
        <taxon>Actinopterygii</taxon>
        <taxon>Neopterygii</taxon>
        <taxon>Teleostei</taxon>
        <taxon>Ostariophysi</taxon>
        <taxon>Cypriniformes</taxon>
        <taxon>Danionidae</taxon>
        <taxon>Danioninae</taxon>
        <taxon>Danionella</taxon>
    </lineage>
</organism>
<protein>
    <recommendedName>
        <fullName evidence="17">Ergosterol biosynthetic protein 28</fullName>
    </recommendedName>
</protein>
<dbReference type="AlphaFoldDB" id="A0A553QPS6"/>
<reference evidence="15 16" key="1">
    <citation type="journal article" date="2019" name="Sci. Data">
        <title>Hybrid genome assembly and annotation of Danionella translucida.</title>
        <authorList>
            <person name="Kadobianskyi M."/>
            <person name="Schulze L."/>
            <person name="Schuelke M."/>
            <person name="Judkewitz B."/>
        </authorList>
    </citation>
    <scope>NUCLEOTIDE SEQUENCE [LARGE SCALE GENOMIC DNA]</scope>
    <source>
        <strain evidence="15 16">Bolton</strain>
    </source>
</reference>
<evidence type="ECO:0000256" key="14">
    <source>
        <dbReference type="SAM" id="SignalP"/>
    </source>
</evidence>
<keyword evidence="5" id="KW-0256">Endoplasmic reticulum</keyword>
<dbReference type="PANTHER" id="PTHR15451">
    <property type="entry name" value="ERGOSTEROL BIOSYNTHETIC PROTEIN 28-RELATED"/>
    <property type="match status" value="1"/>
</dbReference>
<evidence type="ECO:0000256" key="12">
    <source>
        <dbReference type="ARBA" id="ARBA00023221"/>
    </source>
</evidence>
<evidence type="ECO:0000256" key="3">
    <source>
        <dbReference type="ARBA" id="ARBA00022516"/>
    </source>
</evidence>
<keyword evidence="10 13" id="KW-0472">Membrane</keyword>
<keyword evidence="8" id="KW-0756">Sterol biosynthesis</keyword>
<keyword evidence="6" id="KW-0752">Steroid biosynthesis</keyword>
<evidence type="ECO:0000256" key="13">
    <source>
        <dbReference type="SAM" id="Phobius"/>
    </source>
</evidence>
<sequence length="143" mass="16081">MRHFRSILRVWLMVVCVLAVGNTLQCFRDHSFLSQRLYTGTPQHVNALQARTFGIWTLLSSTIRACCAIDINNRTLYLLTLWTFVLALGHFLSESFLYQTAPLTTGVMAPLIVAGFSIVLMLVGLKYTLAPQDETASQQSKKK</sequence>
<dbReference type="OrthoDB" id="6485510at2759"/>
<dbReference type="PANTHER" id="PTHR15451:SF19">
    <property type="entry name" value="ERGOSTEROL BIOSYNTHETIC PROTEIN 28 HOMOLOG"/>
    <property type="match status" value="1"/>
</dbReference>
<evidence type="ECO:0000256" key="7">
    <source>
        <dbReference type="ARBA" id="ARBA00022989"/>
    </source>
</evidence>
<evidence type="ECO:0000256" key="6">
    <source>
        <dbReference type="ARBA" id="ARBA00022955"/>
    </source>
</evidence>
<feature type="transmembrane region" description="Helical" evidence="13">
    <location>
        <begin position="76"/>
        <end position="93"/>
    </location>
</feature>
<name>A0A553QPS6_9TELE</name>
<gene>
    <name evidence="15" type="ORF">DNTS_023737</name>
</gene>
<evidence type="ECO:0000256" key="2">
    <source>
        <dbReference type="ARBA" id="ARBA00005377"/>
    </source>
</evidence>
<dbReference type="EMBL" id="SRMA01025720">
    <property type="protein sequence ID" value="TRY91776.1"/>
    <property type="molecule type" value="Genomic_DNA"/>
</dbReference>
<proteinExistence type="inferred from homology"/>
<feature type="transmembrane region" description="Helical" evidence="13">
    <location>
        <begin position="105"/>
        <end position="125"/>
    </location>
</feature>
<comment type="subcellular location">
    <subcellularLocation>
        <location evidence="1">Endoplasmic reticulum membrane</location>
        <topology evidence="1">Multi-pass membrane protein</topology>
    </subcellularLocation>
</comment>
<keyword evidence="9" id="KW-0443">Lipid metabolism</keyword>
<evidence type="ECO:0000256" key="11">
    <source>
        <dbReference type="ARBA" id="ARBA00023166"/>
    </source>
</evidence>
<dbReference type="Pfam" id="PF03694">
    <property type="entry name" value="Erg28"/>
    <property type="match status" value="1"/>
</dbReference>
<evidence type="ECO:0000256" key="1">
    <source>
        <dbReference type="ARBA" id="ARBA00004477"/>
    </source>
</evidence>
<evidence type="ECO:0000313" key="16">
    <source>
        <dbReference type="Proteomes" id="UP000316079"/>
    </source>
</evidence>